<dbReference type="InterPro" id="IPR052183">
    <property type="entry name" value="IS_Transposase"/>
</dbReference>
<feature type="region of interest" description="Disordered" evidence="1">
    <location>
        <begin position="77"/>
        <end position="104"/>
    </location>
</feature>
<sequence length="104" mass="12187">MLRGEPYVLWPAVDEPGAELDIPLQKRRDTAAAERFFKREFRSCLVPRKIVTDQLRRYPAAKVRIVKHMFVKTAARLNNQAGNSDQLTREREQRLHGFRDPKLT</sequence>
<evidence type="ECO:0000313" key="4">
    <source>
        <dbReference type="Proteomes" id="UP000004980"/>
    </source>
</evidence>
<organism evidence="3 4">
    <name type="scientific">Paraburkholderia hospita</name>
    <dbReference type="NCBI Taxonomy" id="169430"/>
    <lineage>
        <taxon>Bacteria</taxon>
        <taxon>Pseudomonadati</taxon>
        <taxon>Pseudomonadota</taxon>
        <taxon>Betaproteobacteria</taxon>
        <taxon>Burkholderiales</taxon>
        <taxon>Burkholderiaceae</taxon>
        <taxon>Paraburkholderia</taxon>
    </lineage>
</organism>
<feature type="compositionally biased region" description="Basic and acidic residues" evidence="1">
    <location>
        <begin position="87"/>
        <end position="104"/>
    </location>
</feature>
<evidence type="ECO:0000259" key="2">
    <source>
        <dbReference type="Pfam" id="PF13610"/>
    </source>
</evidence>
<dbReference type="Pfam" id="PF13610">
    <property type="entry name" value="DDE_Tnp_IS240"/>
    <property type="match status" value="1"/>
</dbReference>
<accession>A0ABN0FC35</accession>
<gene>
    <name evidence="3" type="ORF">WQE_35495</name>
</gene>
<protein>
    <submittedName>
        <fullName evidence="3">ISRh1 transposase-like protein</fullName>
    </submittedName>
</protein>
<dbReference type="InterPro" id="IPR032874">
    <property type="entry name" value="DDE_dom"/>
</dbReference>
<dbReference type="PANTHER" id="PTHR35528">
    <property type="entry name" value="BLL1675 PROTEIN"/>
    <property type="match status" value="1"/>
</dbReference>
<dbReference type="PANTHER" id="PTHR35528:SF3">
    <property type="entry name" value="BLL1675 PROTEIN"/>
    <property type="match status" value="1"/>
</dbReference>
<feature type="compositionally biased region" description="Polar residues" evidence="1">
    <location>
        <begin position="77"/>
        <end position="86"/>
    </location>
</feature>
<comment type="caution">
    <text evidence="3">The sequence shown here is derived from an EMBL/GenBank/DDBJ whole genome shotgun (WGS) entry which is preliminary data.</text>
</comment>
<feature type="domain" description="DDE" evidence="2">
    <location>
        <begin position="3"/>
        <end position="99"/>
    </location>
</feature>
<evidence type="ECO:0000256" key="1">
    <source>
        <dbReference type="SAM" id="MobiDB-lite"/>
    </source>
</evidence>
<evidence type="ECO:0000313" key="3">
    <source>
        <dbReference type="EMBL" id="EIM96189.1"/>
    </source>
</evidence>
<proteinExistence type="predicted"/>
<keyword evidence="4" id="KW-1185">Reference proteome</keyword>
<dbReference type="Proteomes" id="UP000004980">
    <property type="component" value="Unassembled WGS sequence"/>
</dbReference>
<dbReference type="EMBL" id="AKAU01000205">
    <property type="protein sequence ID" value="EIM96189.1"/>
    <property type="molecule type" value="Genomic_DNA"/>
</dbReference>
<reference evidence="3 4" key="1">
    <citation type="journal article" date="2012" name="J. Bacteriol.">
        <title>Draft Genome Sequence of the Soil Bacterium Burkholderia terrae Strain BS001, Which Interacts with Fungal Surface Structures.</title>
        <authorList>
            <person name="Nazir R."/>
            <person name="Hansen M.A."/>
            <person name="Sorensen S."/>
            <person name="van Elsas J.D."/>
        </authorList>
    </citation>
    <scope>NUCLEOTIDE SEQUENCE [LARGE SCALE GENOMIC DNA]</scope>
    <source>
        <strain evidence="3 4">BS001</strain>
    </source>
</reference>
<name>A0ABN0FC35_9BURK</name>